<dbReference type="EMBL" id="CP041636">
    <property type="protein sequence ID" value="QDO97350.1"/>
    <property type="molecule type" value="Genomic_DNA"/>
</dbReference>
<evidence type="ECO:0000313" key="1">
    <source>
        <dbReference type="EMBL" id="QDO97350.1"/>
    </source>
</evidence>
<keyword evidence="2" id="KW-1185">Reference proteome</keyword>
<protein>
    <submittedName>
        <fullName evidence="1">Uncharacterized protein</fullName>
    </submittedName>
</protein>
<accession>A0A516H191</accession>
<dbReference type="AlphaFoldDB" id="A0A516H191"/>
<sequence length="252" mass="27660">MKNMLNELSWDTYVLPAEALLWRADVERASGLTVHLMRDDEMSGAEGEAWSEPGLRAVVLAGAAPAPGDTMTIVHELGHLKLETQGWPHCYLCHEDARWIDWHYGLISDLVSLIEHQSFFPAMLRMGLDPYAASEADLADADVLDELRNLAPSLPLPGLKPDWAITMQLLRALLECGPQTAEAILRDAAQLGPEVRMARELSSIIRTAPQTPQGFTTAMRDCWRAMGFAEDTLCVGEEEAETPSLNILAAGA</sequence>
<name>A0A516H191_9PROT</name>
<organism evidence="1 2">
    <name type="scientific">Ferrovibrio terrae</name>
    <dbReference type="NCBI Taxonomy" id="2594003"/>
    <lineage>
        <taxon>Bacteria</taxon>
        <taxon>Pseudomonadati</taxon>
        <taxon>Pseudomonadota</taxon>
        <taxon>Alphaproteobacteria</taxon>
        <taxon>Rhodospirillales</taxon>
        <taxon>Rhodospirillaceae</taxon>
        <taxon>Ferrovibrio</taxon>
    </lineage>
</organism>
<proteinExistence type="predicted"/>
<evidence type="ECO:0000313" key="2">
    <source>
        <dbReference type="Proteomes" id="UP000317496"/>
    </source>
</evidence>
<dbReference type="Proteomes" id="UP000317496">
    <property type="component" value="Chromosome"/>
</dbReference>
<gene>
    <name evidence="1" type="ORF">FNB15_08755</name>
</gene>
<dbReference type="KEGG" id="fer:FNB15_08755"/>
<reference evidence="1 2" key="1">
    <citation type="submission" date="2019-07" db="EMBL/GenBank/DDBJ databases">
        <title>Genome sequencing for Ferrovibrio sp. K5.</title>
        <authorList>
            <person name="Park S.-J."/>
        </authorList>
    </citation>
    <scope>NUCLEOTIDE SEQUENCE [LARGE SCALE GENOMIC DNA]</scope>
    <source>
        <strain evidence="1 2">K5</strain>
    </source>
</reference>